<dbReference type="OrthoDB" id="9811615at2"/>
<dbReference type="InterPro" id="IPR002068">
    <property type="entry name" value="A-crystallin/Hsp20_dom"/>
</dbReference>
<dbReference type="CDD" id="cd06464">
    <property type="entry name" value="ACD_sHsps-like"/>
    <property type="match status" value="1"/>
</dbReference>
<evidence type="ECO:0000313" key="5">
    <source>
        <dbReference type="Proteomes" id="UP000004221"/>
    </source>
</evidence>
<dbReference type="RefSeq" id="WP_008479235.1">
    <property type="nucleotide sequence ID" value="NZ_CAGS01000331.1"/>
</dbReference>
<comment type="similarity">
    <text evidence="1 2">Belongs to the small heat shock protein (HSP20) family.</text>
</comment>
<keyword evidence="5" id="KW-1185">Reference proteome</keyword>
<dbReference type="InterPro" id="IPR008978">
    <property type="entry name" value="HSP20-like_chaperone"/>
</dbReference>
<accession>I4EJD5</accession>
<evidence type="ECO:0000256" key="2">
    <source>
        <dbReference type="RuleBase" id="RU003616"/>
    </source>
</evidence>
<protein>
    <submittedName>
        <fullName evidence="4">Small heat shock protein</fullName>
    </submittedName>
</protein>
<evidence type="ECO:0000256" key="1">
    <source>
        <dbReference type="PROSITE-ProRule" id="PRU00285"/>
    </source>
</evidence>
<reference evidence="4 5" key="1">
    <citation type="journal article" date="2012" name="ISME J.">
        <title>Nitrification expanded: discovery, physiology and genomics of a nitrite-oxidizing bacterium from the phylum Chloroflexi.</title>
        <authorList>
            <person name="Sorokin D.Y."/>
            <person name="Lucker S."/>
            <person name="Vejmelkova D."/>
            <person name="Kostrikina N.A."/>
            <person name="Kleerebezem R."/>
            <person name="Rijpstra W.I."/>
            <person name="Damste J.S."/>
            <person name="Le Paslier D."/>
            <person name="Muyzer G."/>
            <person name="Wagner M."/>
            <person name="van Loosdrecht M.C."/>
            <person name="Daims H."/>
        </authorList>
    </citation>
    <scope>NUCLEOTIDE SEQUENCE [LARGE SCALE GENOMIC DNA]</scope>
    <source>
        <strain evidence="5">none</strain>
    </source>
</reference>
<keyword evidence="4" id="KW-0346">Stress response</keyword>
<dbReference type="AlphaFoldDB" id="I4EJD5"/>
<proteinExistence type="inferred from homology"/>
<feature type="domain" description="SHSP" evidence="3">
    <location>
        <begin position="33"/>
        <end position="148"/>
    </location>
</feature>
<comment type="caution">
    <text evidence="4">The sequence shown here is derived from an EMBL/GenBank/DDBJ whole genome shotgun (WGS) entry which is preliminary data.</text>
</comment>
<dbReference type="SUPFAM" id="SSF49764">
    <property type="entry name" value="HSP20-like chaperones"/>
    <property type="match status" value="1"/>
</dbReference>
<name>I4EJD5_9BACT</name>
<dbReference type="Pfam" id="PF00011">
    <property type="entry name" value="HSP20"/>
    <property type="match status" value="1"/>
</dbReference>
<evidence type="ECO:0000259" key="3">
    <source>
        <dbReference type="PROSITE" id="PS01031"/>
    </source>
</evidence>
<organism evidence="4 5">
    <name type="scientific">Nitrolancea hollandica Lb</name>
    <dbReference type="NCBI Taxonomy" id="1129897"/>
    <lineage>
        <taxon>Bacteria</taxon>
        <taxon>Pseudomonadati</taxon>
        <taxon>Thermomicrobiota</taxon>
        <taxon>Thermomicrobia</taxon>
        <taxon>Sphaerobacterales</taxon>
        <taxon>Sphaerobacterineae</taxon>
        <taxon>Sphaerobacteraceae</taxon>
        <taxon>Nitrolancea</taxon>
    </lineage>
</organism>
<dbReference type="PROSITE" id="PS01031">
    <property type="entry name" value="SHSP"/>
    <property type="match status" value="1"/>
</dbReference>
<dbReference type="PANTHER" id="PTHR11527">
    <property type="entry name" value="HEAT-SHOCK PROTEIN 20 FAMILY MEMBER"/>
    <property type="match status" value="1"/>
</dbReference>
<gene>
    <name evidence="4" type="ORF">NITHO_3970005</name>
</gene>
<evidence type="ECO:0000313" key="4">
    <source>
        <dbReference type="EMBL" id="CCF84797.1"/>
    </source>
</evidence>
<dbReference type="InterPro" id="IPR031107">
    <property type="entry name" value="Small_HSP"/>
</dbReference>
<dbReference type="EMBL" id="CAGS01000331">
    <property type="protein sequence ID" value="CCF84797.1"/>
    <property type="molecule type" value="Genomic_DNA"/>
</dbReference>
<dbReference type="Gene3D" id="2.60.40.790">
    <property type="match status" value="1"/>
</dbReference>
<dbReference type="Proteomes" id="UP000004221">
    <property type="component" value="Unassembled WGS sequence"/>
</dbReference>
<sequence>MLQRWSPWTDFDRLWNDIDRLFSERAYRPRSAFQVSGFRPAIDLYDADDHLVVKAVIPGARASDLKISLEQNVLTIQGTYGYVLPEEEARRITWYRREIGHGQFAESIGLPAPVGADHVQATFDDGILTLQLPKAEQARAKSIPVKFSGSVGSEAIGATSPGATE</sequence>